<evidence type="ECO:0000313" key="10">
    <source>
        <dbReference type="Proteomes" id="UP000603474"/>
    </source>
</evidence>
<dbReference type="InterPro" id="IPR051258">
    <property type="entry name" value="Diverse_Substrate_Transporter"/>
</dbReference>
<feature type="transmembrane region" description="Helical" evidence="7">
    <location>
        <begin position="34"/>
        <end position="53"/>
    </location>
</feature>
<evidence type="ECO:0000256" key="3">
    <source>
        <dbReference type="ARBA" id="ARBA00022475"/>
    </source>
</evidence>
<dbReference type="Proteomes" id="UP000603474">
    <property type="component" value="Unassembled WGS sequence"/>
</dbReference>
<keyword evidence="4 7" id="KW-0812">Transmembrane</keyword>
<keyword evidence="5 7" id="KW-1133">Transmembrane helix</keyword>
<evidence type="ECO:0000256" key="6">
    <source>
        <dbReference type="ARBA" id="ARBA00023136"/>
    </source>
</evidence>
<comment type="subcellular location">
    <subcellularLocation>
        <location evidence="1">Cell membrane</location>
        <topology evidence="1">Multi-pass membrane protein</topology>
    </subcellularLocation>
</comment>
<evidence type="ECO:0000256" key="1">
    <source>
        <dbReference type="ARBA" id="ARBA00004651"/>
    </source>
</evidence>
<feature type="transmembrane region" description="Helical" evidence="7">
    <location>
        <begin position="95"/>
        <end position="114"/>
    </location>
</feature>
<organism evidence="9 10">
    <name type="scientific">Catenibacterium faecis</name>
    <dbReference type="NCBI Taxonomy" id="2764323"/>
    <lineage>
        <taxon>Bacteria</taxon>
        <taxon>Bacillati</taxon>
        <taxon>Bacillota</taxon>
        <taxon>Erysipelotrichia</taxon>
        <taxon>Erysipelotrichales</taxon>
        <taxon>Coprobacillaceae</taxon>
        <taxon>Catenibacterium</taxon>
    </lineage>
</organism>
<comment type="caution">
    <text evidence="9">The sequence shown here is derived from an EMBL/GenBank/DDBJ whole genome shotgun (WGS) entry which is preliminary data.</text>
</comment>
<feature type="transmembrane region" description="Helical" evidence="7">
    <location>
        <begin position="147"/>
        <end position="164"/>
    </location>
</feature>
<dbReference type="InterPro" id="IPR000620">
    <property type="entry name" value="EamA_dom"/>
</dbReference>
<dbReference type="EMBL" id="JACRWG010000013">
    <property type="protein sequence ID" value="MBC6009533.1"/>
    <property type="molecule type" value="Genomic_DNA"/>
</dbReference>
<dbReference type="InterPro" id="IPR037185">
    <property type="entry name" value="EmrE-like"/>
</dbReference>
<protein>
    <submittedName>
        <fullName evidence="9">DMT family transporter</fullName>
    </submittedName>
</protein>
<keyword evidence="10" id="KW-1185">Reference proteome</keyword>
<evidence type="ECO:0000313" key="9">
    <source>
        <dbReference type="EMBL" id="MBC6009533.1"/>
    </source>
</evidence>
<feature type="transmembrane region" description="Helical" evidence="7">
    <location>
        <begin position="201"/>
        <end position="224"/>
    </location>
</feature>
<keyword evidence="6 7" id="KW-0472">Membrane</keyword>
<feature type="domain" description="EamA" evidence="8">
    <location>
        <begin position="145"/>
        <end position="277"/>
    </location>
</feature>
<accession>A0ABR7K9Z4</accession>
<dbReference type="PANTHER" id="PTHR42920:SF5">
    <property type="entry name" value="EAMA DOMAIN-CONTAINING PROTEIN"/>
    <property type="match status" value="1"/>
</dbReference>
<proteinExistence type="inferred from homology"/>
<feature type="transmembrane region" description="Helical" evidence="7">
    <location>
        <begin position="262"/>
        <end position="280"/>
    </location>
</feature>
<gene>
    <name evidence="9" type="ORF">H8909_04605</name>
</gene>
<evidence type="ECO:0000256" key="4">
    <source>
        <dbReference type="ARBA" id="ARBA00022692"/>
    </source>
</evidence>
<sequence>MRYKNHFLLLLTAFIWGCAFVAQSAGMDYVGPFTFTALRSYLGGLVLLPLIYFFDHTMNFKDKKLWAGGIACGIVLGLASALQQFGIQYTTVGKAGFITALYIIVVPFFSLFLGKKLSPKIGISVVLAVIGLYLLCMTGSLSLGKGDLLVCACACVFALHILVIDHYSPLVDGVKMSCIQFFTCALLNTIPMFLFEDVSMHNIMAGCAPILYAGLLSSGAGYTLQIIGQKSMNPTVASILLSMESVFSVLAGWMILGQSLTIKEGLGCVLMFIAIIIAQLPDKKAIQN</sequence>
<feature type="transmembrane region" description="Helical" evidence="7">
    <location>
        <begin position="236"/>
        <end position="256"/>
    </location>
</feature>
<dbReference type="Pfam" id="PF00892">
    <property type="entry name" value="EamA"/>
    <property type="match status" value="2"/>
</dbReference>
<name>A0ABR7K9Z4_9FIRM</name>
<feature type="domain" description="EamA" evidence="8">
    <location>
        <begin position="7"/>
        <end position="135"/>
    </location>
</feature>
<reference evidence="9 10" key="1">
    <citation type="submission" date="2020-08" db="EMBL/GenBank/DDBJ databases">
        <authorList>
            <person name="Liu C."/>
            <person name="Sun Q."/>
        </authorList>
    </citation>
    <scope>NUCLEOTIDE SEQUENCE [LARGE SCALE GENOMIC DNA]</scope>
    <source>
        <strain evidence="9 10">NSJ-22</strain>
    </source>
</reference>
<comment type="similarity">
    <text evidence="2">Belongs to the EamA transporter family.</text>
</comment>
<keyword evidence="3" id="KW-1003">Cell membrane</keyword>
<evidence type="ECO:0000259" key="8">
    <source>
        <dbReference type="Pfam" id="PF00892"/>
    </source>
</evidence>
<dbReference type="RefSeq" id="WP_187012016.1">
    <property type="nucleotide sequence ID" value="NZ_JACRWG010000013.1"/>
</dbReference>
<dbReference type="SUPFAM" id="SSF103481">
    <property type="entry name" value="Multidrug resistance efflux transporter EmrE"/>
    <property type="match status" value="2"/>
</dbReference>
<evidence type="ECO:0000256" key="2">
    <source>
        <dbReference type="ARBA" id="ARBA00007362"/>
    </source>
</evidence>
<dbReference type="PANTHER" id="PTHR42920">
    <property type="entry name" value="OS03G0707200 PROTEIN-RELATED"/>
    <property type="match status" value="1"/>
</dbReference>
<feature type="transmembrane region" description="Helical" evidence="7">
    <location>
        <begin position="176"/>
        <end position="195"/>
    </location>
</feature>
<feature type="transmembrane region" description="Helical" evidence="7">
    <location>
        <begin position="121"/>
        <end position="141"/>
    </location>
</feature>
<evidence type="ECO:0000256" key="7">
    <source>
        <dbReference type="SAM" id="Phobius"/>
    </source>
</evidence>
<evidence type="ECO:0000256" key="5">
    <source>
        <dbReference type="ARBA" id="ARBA00022989"/>
    </source>
</evidence>
<feature type="transmembrane region" description="Helical" evidence="7">
    <location>
        <begin position="65"/>
        <end position="83"/>
    </location>
</feature>